<dbReference type="EC" id="2.7.11.-" evidence="8"/>
<keyword evidence="3 8" id="KW-0547">Nucleotide-binding</keyword>
<evidence type="ECO:0000256" key="6">
    <source>
        <dbReference type="ARBA" id="ARBA00023128"/>
    </source>
</evidence>
<protein>
    <recommendedName>
        <fullName evidence="8">Protein-serine/threonine kinase</fullName>
        <ecNumber evidence="8">2.7.11.-</ecNumber>
    </recommendedName>
</protein>
<comment type="subcellular location">
    <subcellularLocation>
        <location evidence="8">Mitochondrion matrix</location>
    </subcellularLocation>
</comment>
<dbReference type="SUPFAM" id="SSF55874">
    <property type="entry name" value="ATPase domain of HSP90 chaperone/DNA topoisomerase II/histidine kinase"/>
    <property type="match status" value="1"/>
</dbReference>
<evidence type="ECO:0000259" key="9">
    <source>
        <dbReference type="Pfam" id="PF10436"/>
    </source>
</evidence>
<organism evidence="10 11">
    <name type="scientific">Blyttiomyces helicus</name>
    <dbReference type="NCBI Taxonomy" id="388810"/>
    <lineage>
        <taxon>Eukaryota</taxon>
        <taxon>Fungi</taxon>
        <taxon>Fungi incertae sedis</taxon>
        <taxon>Chytridiomycota</taxon>
        <taxon>Chytridiomycota incertae sedis</taxon>
        <taxon>Chytridiomycetes</taxon>
        <taxon>Chytridiomycetes incertae sedis</taxon>
        <taxon>Blyttiomyces</taxon>
    </lineage>
</organism>
<evidence type="ECO:0000313" key="10">
    <source>
        <dbReference type="EMBL" id="RKO88070.1"/>
    </source>
</evidence>
<gene>
    <name evidence="10" type="ORF">BDK51DRAFT_39941</name>
</gene>
<keyword evidence="5 8" id="KW-0067">ATP-binding</keyword>
<dbReference type="GO" id="GO:0004740">
    <property type="term" value="F:pyruvate dehydrogenase (acetyl-transferring) kinase activity"/>
    <property type="evidence" value="ECO:0007669"/>
    <property type="project" value="UniProtKB-EC"/>
</dbReference>
<keyword evidence="11" id="KW-1185">Reference proteome</keyword>
<dbReference type="PANTHER" id="PTHR11947:SF3">
    <property type="entry name" value="[PYRUVATE DEHYDROGENASE (ACETYL-TRANSFERRING)] KINASE, MITOCHONDRIAL"/>
    <property type="match status" value="1"/>
</dbReference>
<comment type="similarity">
    <text evidence="1 8">Belongs to the PDK/BCKDK protein kinase family.</text>
</comment>
<evidence type="ECO:0000256" key="8">
    <source>
        <dbReference type="RuleBase" id="RU366032"/>
    </source>
</evidence>
<evidence type="ECO:0000256" key="3">
    <source>
        <dbReference type="ARBA" id="ARBA00022741"/>
    </source>
</evidence>
<dbReference type="GO" id="GO:0005524">
    <property type="term" value="F:ATP binding"/>
    <property type="evidence" value="ECO:0007669"/>
    <property type="project" value="UniProtKB-UniRule"/>
</dbReference>
<keyword evidence="6 8" id="KW-0496">Mitochondrion</keyword>
<dbReference type="PANTHER" id="PTHR11947">
    <property type="entry name" value="PYRUVATE DEHYDROGENASE KINASE"/>
    <property type="match status" value="1"/>
</dbReference>
<accession>A0A4P9WAZ7</accession>
<evidence type="ECO:0000256" key="4">
    <source>
        <dbReference type="ARBA" id="ARBA00022777"/>
    </source>
</evidence>
<dbReference type="InterPro" id="IPR036784">
    <property type="entry name" value="AK/P_DHK_N_sf"/>
</dbReference>
<dbReference type="SUPFAM" id="SSF69012">
    <property type="entry name" value="alpha-ketoacid dehydrogenase kinase, N-terminal domain"/>
    <property type="match status" value="1"/>
</dbReference>
<evidence type="ECO:0000256" key="2">
    <source>
        <dbReference type="ARBA" id="ARBA00022679"/>
    </source>
</evidence>
<evidence type="ECO:0000256" key="1">
    <source>
        <dbReference type="ARBA" id="ARBA00006155"/>
    </source>
</evidence>
<dbReference type="InterPro" id="IPR018955">
    <property type="entry name" value="BCDHK/PDK_N"/>
</dbReference>
<evidence type="ECO:0000313" key="11">
    <source>
        <dbReference type="Proteomes" id="UP000269721"/>
    </source>
</evidence>
<feature type="domain" description="Branched-chain alpha-ketoacid dehydrogenase kinase/Pyruvate dehydrogenase kinase N-terminal" evidence="9">
    <location>
        <begin position="19"/>
        <end position="177"/>
    </location>
</feature>
<dbReference type="GO" id="GO:0010906">
    <property type="term" value="P:regulation of glucose metabolic process"/>
    <property type="evidence" value="ECO:0007669"/>
    <property type="project" value="TreeGrafter"/>
</dbReference>
<reference evidence="11" key="1">
    <citation type="journal article" date="2018" name="Nat. Microbiol.">
        <title>Leveraging single-cell genomics to expand the fungal tree of life.</title>
        <authorList>
            <person name="Ahrendt S.R."/>
            <person name="Quandt C.A."/>
            <person name="Ciobanu D."/>
            <person name="Clum A."/>
            <person name="Salamov A."/>
            <person name="Andreopoulos B."/>
            <person name="Cheng J.F."/>
            <person name="Woyke T."/>
            <person name="Pelin A."/>
            <person name="Henrissat B."/>
            <person name="Reynolds N.K."/>
            <person name="Benny G.L."/>
            <person name="Smith M.E."/>
            <person name="James T.Y."/>
            <person name="Grigoriev I.V."/>
        </authorList>
    </citation>
    <scope>NUCLEOTIDE SEQUENCE [LARGE SCALE GENOMIC DNA]</scope>
</reference>
<dbReference type="EMBL" id="KZ996961">
    <property type="protein sequence ID" value="RKO88070.1"/>
    <property type="molecule type" value="Genomic_DNA"/>
</dbReference>
<comment type="catalytic activity">
    <reaction evidence="7">
        <text>L-seryl-[pyruvate dehydrogenase E1 alpha subunit] + ATP = O-phospho-L-seryl-[pyruvate dehydrogenase E1 alpha subunit] + ADP + H(+)</text>
        <dbReference type="Rhea" id="RHEA:23052"/>
        <dbReference type="Rhea" id="RHEA-COMP:13689"/>
        <dbReference type="Rhea" id="RHEA-COMP:13690"/>
        <dbReference type="ChEBI" id="CHEBI:15378"/>
        <dbReference type="ChEBI" id="CHEBI:29999"/>
        <dbReference type="ChEBI" id="CHEBI:30616"/>
        <dbReference type="ChEBI" id="CHEBI:83421"/>
        <dbReference type="ChEBI" id="CHEBI:456216"/>
        <dbReference type="EC" id="2.7.11.2"/>
    </reaction>
</comment>
<dbReference type="AlphaFoldDB" id="A0A4P9WAZ7"/>
<name>A0A4P9WAZ7_9FUNG</name>
<evidence type="ECO:0000256" key="5">
    <source>
        <dbReference type="ARBA" id="ARBA00022840"/>
    </source>
</evidence>
<dbReference type="Pfam" id="PF10436">
    <property type="entry name" value="BCDHK_Adom3"/>
    <property type="match status" value="1"/>
</dbReference>
<dbReference type="InterPro" id="IPR036890">
    <property type="entry name" value="HATPase_C_sf"/>
</dbReference>
<sequence length="274" mass="29147">MSPVTAGSLARLASAPPTPISLGILYHASQHAKRSQNLLPPSKFIHSELPIRLARLHALLTSQQMPHNMSSLPSIRAMALRTREDISSLLDAPIPDSANTEAHFAGVAADVAERGEVTMRMLARAFGELYAGAGGVVPGEEWGGEEADAFFDRMHALHVGAHLLLSEHAALRSASAHPLVTPLSPTSLATRAAADARTLCARLTGSPHACPEIIIIDNLPPRAPPTLAVAPHVHRVLLDLLANALRATADTRRPVRVVVSRGAEDSFRAWGQGR</sequence>
<dbReference type="Proteomes" id="UP000269721">
    <property type="component" value="Unassembled WGS sequence"/>
</dbReference>
<dbReference type="Gene3D" id="1.20.140.20">
    <property type="entry name" value="Alpha-ketoacid/pyruvate dehydrogenase kinase, N-terminal domain"/>
    <property type="match status" value="1"/>
</dbReference>
<proteinExistence type="inferred from homology"/>
<dbReference type="GO" id="GO:0005759">
    <property type="term" value="C:mitochondrial matrix"/>
    <property type="evidence" value="ECO:0007669"/>
    <property type="project" value="UniProtKB-SubCell"/>
</dbReference>
<keyword evidence="4 8" id="KW-0418">Kinase</keyword>
<keyword evidence="2 8" id="KW-0808">Transferase</keyword>
<dbReference type="InterPro" id="IPR039028">
    <property type="entry name" value="BCKD/PDK"/>
</dbReference>
<evidence type="ECO:0000256" key="7">
    <source>
        <dbReference type="ARBA" id="ARBA00048201"/>
    </source>
</evidence>